<sequence>MESCGEPQFFYLNKHIMQGQRGKDFSGKMNALNQIRQNNETTFFFSLQCFT</sequence>
<evidence type="ECO:0000313" key="1">
    <source>
        <dbReference type="EMBL" id="ELS61245.1"/>
    </source>
</evidence>
<dbReference type="EMBL" id="AMXN01000004">
    <property type="protein sequence ID" value="ELS61245.1"/>
    <property type="molecule type" value="Genomic_DNA"/>
</dbReference>
<comment type="caution">
    <text evidence="1">The sequence shown here is derived from an EMBL/GenBank/DDBJ whole genome shotgun (WGS) entry which is preliminary data.</text>
</comment>
<dbReference type="AlphaFoldDB" id="A0A9W5LIE0"/>
<accession>A0A9W5LIE0</accession>
<name>A0A9W5LIE0_9BACI</name>
<organism evidence="1 2">
    <name type="scientific">Bacillus inaquosorum KCTC 13429</name>
    <dbReference type="NCBI Taxonomy" id="1236548"/>
    <lineage>
        <taxon>Bacteria</taxon>
        <taxon>Bacillati</taxon>
        <taxon>Bacillota</taxon>
        <taxon>Bacilli</taxon>
        <taxon>Bacillales</taxon>
        <taxon>Bacillaceae</taxon>
        <taxon>Bacillus</taxon>
    </lineage>
</organism>
<dbReference type="Proteomes" id="UP000011182">
    <property type="component" value="Unassembled WGS sequence"/>
</dbReference>
<protein>
    <submittedName>
        <fullName evidence="1">Uncharacterized protein</fullName>
    </submittedName>
</protein>
<keyword evidence="2" id="KW-1185">Reference proteome</keyword>
<reference evidence="1 2" key="1">
    <citation type="journal article" date="2014" name="Syst. Appl. Microbiol.">
        <title>Genomic insights into the taxonomic status of the three subspecies of Bacillus subtilis.</title>
        <authorList>
            <person name="Yi H."/>
            <person name="Chun J."/>
            <person name="Cha C.J."/>
        </authorList>
    </citation>
    <scope>NUCLEOTIDE SEQUENCE [LARGE SCALE GENOMIC DNA]</scope>
    <source>
        <strain evidence="1 2">KCTC 13429</strain>
    </source>
</reference>
<evidence type="ECO:0000313" key="2">
    <source>
        <dbReference type="Proteomes" id="UP000011182"/>
    </source>
</evidence>
<gene>
    <name evidence="1" type="ORF">BSI_27070</name>
</gene>
<proteinExistence type="predicted"/>